<name>A0A1Y3BN30_EURMA</name>
<dbReference type="Proteomes" id="UP000194236">
    <property type="component" value="Unassembled WGS sequence"/>
</dbReference>
<keyword evidence="3" id="KW-1185">Reference proteome</keyword>
<evidence type="ECO:0000313" key="2">
    <source>
        <dbReference type="EMBL" id="OTF82390.1"/>
    </source>
</evidence>
<dbReference type="EMBL" id="MUJZ01008678">
    <property type="protein sequence ID" value="OTF82390.1"/>
    <property type="molecule type" value="Genomic_DNA"/>
</dbReference>
<protein>
    <submittedName>
        <fullName evidence="2">Uncharacterized protein</fullName>
    </submittedName>
</protein>
<sequence length="72" mass="7982">MTSTANNSTENKNDTARMGNLSKGPGKAITFYTSRTAPACRAVKMVATHLNISLNEIALRCYIDTRTEKFRK</sequence>
<comment type="caution">
    <text evidence="2">The sequence shown here is derived from an EMBL/GenBank/DDBJ whole genome shotgun (WGS) entry which is preliminary data.</text>
</comment>
<accession>A0A1Y3BN30</accession>
<proteinExistence type="predicted"/>
<feature type="region of interest" description="Disordered" evidence="1">
    <location>
        <begin position="1"/>
        <end position="23"/>
    </location>
</feature>
<reference evidence="2 3" key="1">
    <citation type="submission" date="2017-03" db="EMBL/GenBank/DDBJ databases">
        <title>Genome Survey of Euroglyphus maynei.</title>
        <authorList>
            <person name="Arlian L.G."/>
            <person name="Morgan M.S."/>
            <person name="Rider S.D."/>
        </authorList>
    </citation>
    <scope>NUCLEOTIDE SEQUENCE [LARGE SCALE GENOMIC DNA]</scope>
    <source>
        <strain evidence="2">Arlian Lab</strain>
        <tissue evidence="2">Whole body</tissue>
    </source>
</reference>
<organism evidence="2 3">
    <name type="scientific">Euroglyphus maynei</name>
    <name type="common">Mayne's house dust mite</name>
    <dbReference type="NCBI Taxonomy" id="6958"/>
    <lineage>
        <taxon>Eukaryota</taxon>
        <taxon>Metazoa</taxon>
        <taxon>Ecdysozoa</taxon>
        <taxon>Arthropoda</taxon>
        <taxon>Chelicerata</taxon>
        <taxon>Arachnida</taxon>
        <taxon>Acari</taxon>
        <taxon>Acariformes</taxon>
        <taxon>Sarcoptiformes</taxon>
        <taxon>Astigmata</taxon>
        <taxon>Psoroptidia</taxon>
        <taxon>Analgoidea</taxon>
        <taxon>Pyroglyphidae</taxon>
        <taxon>Pyroglyphinae</taxon>
        <taxon>Euroglyphus</taxon>
    </lineage>
</organism>
<feature type="non-terminal residue" evidence="2">
    <location>
        <position position="72"/>
    </location>
</feature>
<gene>
    <name evidence="2" type="ORF">BLA29_008823</name>
</gene>
<dbReference type="AlphaFoldDB" id="A0A1Y3BN30"/>
<evidence type="ECO:0000256" key="1">
    <source>
        <dbReference type="SAM" id="MobiDB-lite"/>
    </source>
</evidence>
<feature type="compositionally biased region" description="Polar residues" evidence="1">
    <location>
        <begin position="1"/>
        <end position="10"/>
    </location>
</feature>
<evidence type="ECO:0000313" key="3">
    <source>
        <dbReference type="Proteomes" id="UP000194236"/>
    </source>
</evidence>